<dbReference type="PANTHER" id="PTHR43603:SF1">
    <property type="entry name" value="ZINC-REGULATED GTPASE METALLOPROTEIN ACTIVATOR 1"/>
    <property type="match status" value="1"/>
</dbReference>
<reference evidence="3" key="1">
    <citation type="submission" date="2016-10" db="EMBL/GenBank/DDBJ databases">
        <authorList>
            <person name="Varghese N."/>
            <person name="Submissions S."/>
        </authorList>
    </citation>
    <scope>NUCLEOTIDE SEQUENCE [LARGE SCALE GENOMIC DNA]</scope>
    <source>
        <strain evidence="3">DSM 11526</strain>
    </source>
</reference>
<gene>
    <name evidence="2" type="ORF">SAMN02745729_101323</name>
</gene>
<protein>
    <submittedName>
        <fullName evidence="2">CobW/HypB/UreG, nucleotide-binding domain</fullName>
    </submittedName>
</protein>
<accession>A0A1H3Y1P5</accession>
<dbReference type="Gene3D" id="3.40.50.300">
    <property type="entry name" value="P-loop containing nucleotide triphosphate hydrolases"/>
    <property type="match status" value="1"/>
</dbReference>
<dbReference type="SUPFAM" id="SSF52540">
    <property type="entry name" value="P-loop containing nucleoside triphosphate hydrolases"/>
    <property type="match status" value="1"/>
</dbReference>
<dbReference type="STRING" id="1122198.SAMN02745729_101323"/>
<dbReference type="InterPro" id="IPR051927">
    <property type="entry name" value="Zn_Chap_cDPG_Synth"/>
</dbReference>
<dbReference type="InterPro" id="IPR003495">
    <property type="entry name" value="CobW/HypB/UreG_nucleotide-bd"/>
</dbReference>
<dbReference type="Proteomes" id="UP000242469">
    <property type="component" value="Unassembled WGS sequence"/>
</dbReference>
<name>A0A1H3Y1P5_9GAMM</name>
<evidence type="ECO:0000313" key="2">
    <source>
        <dbReference type="EMBL" id="SEA04718.1"/>
    </source>
</evidence>
<sequence>MLDGNTMHTHPTSARLPVTVLSGFLGAGKTTLLNHILNNREGRRVAVIVNDMSEVNIDATLVREGGAELSQEGI</sequence>
<dbReference type="Pfam" id="PF02492">
    <property type="entry name" value="cobW"/>
    <property type="match status" value="1"/>
</dbReference>
<dbReference type="AlphaFoldDB" id="A0A1H3Y1P5"/>
<dbReference type="PANTHER" id="PTHR43603">
    <property type="entry name" value="COBW DOMAIN-CONTAINING PROTEIN DDB_G0274527"/>
    <property type="match status" value="1"/>
</dbReference>
<organism evidence="2 3">
    <name type="scientific">Marinobacterium iners DSM 11526</name>
    <dbReference type="NCBI Taxonomy" id="1122198"/>
    <lineage>
        <taxon>Bacteria</taxon>
        <taxon>Pseudomonadati</taxon>
        <taxon>Pseudomonadota</taxon>
        <taxon>Gammaproteobacteria</taxon>
        <taxon>Oceanospirillales</taxon>
        <taxon>Oceanospirillaceae</taxon>
        <taxon>Marinobacterium</taxon>
    </lineage>
</organism>
<evidence type="ECO:0000313" key="3">
    <source>
        <dbReference type="Proteomes" id="UP000242469"/>
    </source>
</evidence>
<dbReference type="EMBL" id="FNRJ01000001">
    <property type="protein sequence ID" value="SEA04718.1"/>
    <property type="molecule type" value="Genomic_DNA"/>
</dbReference>
<evidence type="ECO:0000259" key="1">
    <source>
        <dbReference type="Pfam" id="PF02492"/>
    </source>
</evidence>
<feature type="domain" description="CobW/HypB/UreG nucleotide-binding" evidence="1">
    <location>
        <begin position="17"/>
        <end position="68"/>
    </location>
</feature>
<keyword evidence="3" id="KW-1185">Reference proteome</keyword>
<dbReference type="InterPro" id="IPR027417">
    <property type="entry name" value="P-loop_NTPase"/>
</dbReference>
<proteinExistence type="predicted"/>